<dbReference type="Pfam" id="PF14062">
    <property type="entry name" value="DUF4253"/>
    <property type="match status" value="1"/>
</dbReference>
<dbReference type="EMBL" id="PYAT01000003">
    <property type="protein sequence ID" value="PSL41042.1"/>
    <property type="molecule type" value="Genomic_DNA"/>
</dbReference>
<accession>A0A2P8H4A1</accession>
<dbReference type="OrthoDB" id="4827574at2"/>
<comment type="caution">
    <text evidence="2">The sequence shown here is derived from an EMBL/GenBank/DDBJ whole genome shotgun (WGS) entry which is preliminary data.</text>
</comment>
<name>A0A2P8H4A1_9BACL</name>
<dbReference type="InterPro" id="IPR025349">
    <property type="entry name" value="DUF4253"/>
</dbReference>
<dbReference type="RefSeq" id="WP_106532551.1">
    <property type="nucleotide sequence ID" value="NZ_PYAT01000003.1"/>
</dbReference>
<organism evidence="2 3">
    <name type="scientific">Planomicrobium soli</name>
    <dbReference type="NCBI Taxonomy" id="1176648"/>
    <lineage>
        <taxon>Bacteria</taxon>
        <taxon>Bacillati</taxon>
        <taxon>Bacillota</taxon>
        <taxon>Bacilli</taxon>
        <taxon>Bacillales</taxon>
        <taxon>Caryophanaceae</taxon>
        <taxon>Planomicrobium</taxon>
    </lineage>
</organism>
<protein>
    <submittedName>
        <fullName evidence="2">Uncharacterized protein DUF4253</fullName>
    </submittedName>
</protein>
<keyword evidence="3" id="KW-1185">Reference proteome</keyword>
<proteinExistence type="predicted"/>
<evidence type="ECO:0000313" key="2">
    <source>
        <dbReference type="EMBL" id="PSL41042.1"/>
    </source>
</evidence>
<evidence type="ECO:0000313" key="3">
    <source>
        <dbReference type="Proteomes" id="UP000242682"/>
    </source>
</evidence>
<feature type="domain" description="DUF4253" evidence="1">
    <location>
        <begin position="101"/>
        <end position="207"/>
    </location>
</feature>
<evidence type="ECO:0000259" key="1">
    <source>
        <dbReference type="Pfam" id="PF14062"/>
    </source>
</evidence>
<sequence length="207" mass="23948">MGFRRFFGLGKKTEKISDGLIKELGFEDKVVRIIKQVAPAGLQPLNISNLENDLVETVGISFSISEEKSEEVVLKLQSQFHQTGYLVFINERNFNFNSECRIGIIKGSDQFDILKVVQTNGENYDISNQEVISRLMQWNNRYPFTIVGADYDWVEAIFIEEIQNNEIESFAHEMYEFCPDIVDQGTESIDGLIEELKNTNKLFLWWD</sequence>
<dbReference type="Proteomes" id="UP000242682">
    <property type="component" value="Unassembled WGS sequence"/>
</dbReference>
<reference evidence="2 3" key="1">
    <citation type="submission" date="2018-03" db="EMBL/GenBank/DDBJ databases">
        <title>Genomic Encyclopedia of Type Strains, Phase III (KMG-III): the genomes of soil and plant-associated and newly described type strains.</title>
        <authorList>
            <person name="Whitman W."/>
        </authorList>
    </citation>
    <scope>NUCLEOTIDE SEQUENCE [LARGE SCALE GENOMIC DNA]</scope>
    <source>
        <strain evidence="2 3">CGMCC 1.12259</strain>
    </source>
</reference>
<gene>
    <name evidence="2" type="ORF">B0H99_103176</name>
</gene>
<dbReference type="AlphaFoldDB" id="A0A2P8H4A1"/>